<organism evidence="1">
    <name type="scientific">Proboscia inermis</name>
    <dbReference type="NCBI Taxonomy" id="420281"/>
    <lineage>
        <taxon>Eukaryota</taxon>
        <taxon>Sar</taxon>
        <taxon>Stramenopiles</taxon>
        <taxon>Ochrophyta</taxon>
        <taxon>Bacillariophyta</taxon>
        <taxon>Coscinodiscophyceae</taxon>
        <taxon>Rhizosoleniophycidae</taxon>
        <taxon>Rhizosoleniales</taxon>
        <taxon>Rhizosoleniaceae</taxon>
        <taxon>Proboscia</taxon>
    </lineage>
</organism>
<proteinExistence type="predicted"/>
<gene>
    <name evidence="1" type="ORF">PINE0816_LOCUS16900</name>
</gene>
<accession>A0A7S0CDW1</accession>
<name>A0A7S0CDW1_9STRA</name>
<dbReference type="AlphaFoldDB" id="A0A7S0CDW1"/>
<dbReference type="EMBL" id="HBEL01036083">
    <property type="protein sequence ID" value="CAD8420749.1"/>
    <property type="molecule type" value="Transcribed_RNA"/>
</dbReference>
<reference evidence="1" key="1">
    <citation type="submission" date="2021-01" db="EMBL/GenBank/DDBJ databases">
        <authorList>
            <person name="Corre E."/>
            <person name="Pelletier E."/>
            <person name="Niang G."/>
            <person name="Scheremetjew M."/>
            <person name="Finn R."/>
            <person name="Kale V."/>
            <person name="Holt S."/>
            <person name="Cochrane G."/>
            <person name="Meng A."/>
            <person name="Brown T."/>
            <person name="Cohen L."/>
        </authorList>
    </citation>
    <scope>NUCLEOTIDE SEQUENCE</scope>
    <source>
        <strain evidence="1">CCAP1064/1</strain>
    </source>
</reference>
<protein>
    <submittedName>
        <fullName evidence="1">Uncharacterized protein</fullName>
    </submittedName>
</protein>
<sequence length="212" mass="23279">MDTEASLRTLLSTANFGVRTKDAIVEFCCDNLNDLTTMSTKDLDIGIANLHKSMSSLAANHRVRLNLSKCILLHAISPHFYDHSLCSAPLEAADISALVANNIIAMKTDYAKSTLDHTTTGLGEVILPKIARLKWTKFKYALSKLLGRSISQNKIPLLYVICANDVGDFDEAYDDRRSKLTMYISHNGPSFKAEIFSILVQHTGSSEGASLV</sequence>
<evidence type="ECO:0000313" key="1">
    <source>
        <dbReference type="EMBL" id="CAD8420749.1"/>
    </source>
</evidence>